<evidence type="ECO:0000313" key="3">
    <source>
        <dbReference type="EMBL" id="KAG2444876.1"/>
    </source>
</evidence>
<dbReference type="SUPFAM" id="SSF52833">
    <property type="entry name" value="Thioredoxin-like"/>
    <property type="match status" value="1"/>
</dbReference>
<feature type="domain" description="Thioredoxin" evidence="2">
    <location>
        <begin position="74"/>
        <end position="157"/>
    </location>
</feature>
<dbReference type="InterPro" id="IPR013766">
    <property type="entry name" value="Thioredoxin_domain"/>
</dbReference>
<reference evidence="3" key="1">
    <citation type="journal article" date="2020" name="bioRxiv">
        <title>Comparative genomics of Chlamydomonas.</title>
        <authorList>
            <person name="Craig R.J."/>
            <person name="Hasan A.R."/>
            <person name="Ness R.W."/>
            <person name="Keightley P.D."/>
        </authorList>
    </citation>
    <scope>NUCLEOTIDE SEQUENCE</scope>
    <source>
        <strain evidence="3">SAG 7.73</strain>
    </source>
</reference>
<sequence length="220" mass="25346">MAQEAMAQAIIEQTVVNLARQMEQQVDRELNKLDNLGDDDIEAIRLKRVAEMKKRQEKMKEWVARGHGEYNEIHSEQDFFKEMKGEERMICHFYRENWPCKVMDKHLSILSKKHLETKFVKLNAEKAPFLTDRLKIWMLPTLALIQNEKTIDYVVGLDQLGGKDDFETSVLAERLAKSDMIDYDWSAGGKAAAAAPKGIRKGGSKSYKKTESDEDSDFDD</sequence>
<feature type="region of interest" description="Disordered" evidence="1">
    <location>
        <begin position="188"/>
        <end position="220"/>
    </location>
</feature>
<accession>A0A836B1H2</accession>
<dbReference type="Pfam" id="PF00085">
    <property type="entry name" value="Thioredoxin"/>
    <property type="match status" value="1"/>
</dbReference>
<evidence type="ECO:0000313" key="4">
    <source>
        <dbReference type="Proteomes" id="UP000650467"/>
    </source>
</evidence>
<comment type="caution">
    <text evidence="3">The sequence shown here is derived from an EMBL/GenBank/DDBJ whole genome shotgun (WGS) entry which is preliminary data.</text>
</comment>
<gene>
    <name evidence="3" type="ORF">HXX76_001614</name>
</gene>
<dbReference type="OrthoDB" id="10257948at2759"/>
<dbReference type="Proteomes" id="UP000650467">
    <property type="component" value="Unassembled WGS sequence"/>
</dbReference>
<feature type="compositionally biased region" description="Basic residues" evidence="1">
    <location>
        <begin position="198"/>
        <end position="207"/>
    </location>
</feature>
<dbReference type="Gene3D" id="3.40.30.10">
    <property type="entry name" value="Glutaredoxin"/>
    <property type="match status" value="1"/>
</dbReference>
<keyword evidence="4" id="KW-1185">Reference proteome</keyword>
<name>A0A836B1H2_CHLIN</name>
<protein>
    <recommendedName>
        <fullName evidence="2">Thioredoxin domain-containing protein</fullName>
    </recommendedName>
</protein>
<dbReference type="PANTHER" id="PTHR21148">
    <property type="entry name" value="THIOREDOXIN DOMAIN-CONTAINING PROTEIN 9"/>
    <property type="match status" value="1"/>
</dbReference>
<evidence type="ECO:0000259" key="2">
    <source>
        <dbReference type="Pfam" id="PF00085"/>
    </source>
</evidence>
<organism evidence="3 4">
    <name type="scientific">Chlamydomonas incerta</name>
    <dbReference type="NCBI Taxonomy" id="51695"/>
    <lineage>
        <taxon>Eukaryota</taxon>
        <taxon>Viridiplantae</taxon>
        <taxon>Chlorophyta</taxon>
        <taxon>core chlorophytes</taxon>
        <taxon>Chlorophyceae</taxon>
        <taxon>CS clade</taxon>
        <taxon>Chlamydomonadales</taxon>
        <taxon>Chlamydomonadaceae</taxon>
        <taxon>Chlamydomonas</taxon>
    </lineage>
</organism>
<feature type="compositionally biased region" description="Low complexity" evidence="1">
    <location>
        <begin position="188"/>
        <end position="197"/>
    </location>
</feature>
<dbReference type="AlphaFoldDB" id="A0A836B1H2"/>
<dbReference type="CDD" id="cd02989">
    <property type="entry name" value="Phd_like_TxnDC9"/>
    <property type="match status" value="1"/>
</dbReference>
<evidence type="ECO:0000256" key="1">
    <source>
        <dbReference type="SAM" id="MobiDB-lite"/>
    </source>
</evidence>
<proteinExistence type="predicted"/>
<dbReference type="EMBL" id="JAEHOC010000002">
    <property type="protein sequence ID" value="KAG2444876.1"/>
    <property type="molecule type" value="Genomic_DNA"/>
</dbReference>
<dbReference type="InterPro" id="IPR036249">
    <property type="entry name" value="Thioredoxin-like_sf"/>
</dbReference>